<organism evidence="2 3">
    <name type="scientific">Pseudomonas putida</name>
    <name type="common">Arthrobacter siderocapsulatus</name>
    <dbReference type="NCBI Taxonomy" id="303"/>
    <lineage>
        <taxon>Bacteria</taxon>
        <taxon>Pseudomonadati</taxon>
        <taxon>Pseudomonadota</taxon>
        <taxon>Gammaproteobacteria</taxon>
        <taxon>Pseudomonadales</taxon>
        <taxon>Pseudomonadaceae</taxon>
        <taxon>Pseudomonas</taxon>
    </lineage>
</organism>
<dbReference type="EMBL" id="CP039371">
    <property type="protein sequence ID" value="QCI11221.1"/>
    <property type="molecule type" value="Genomic_DNA"/>
</dbReference>
<evidence type="ECO:0000256" key="1">
    <source>
        <dbReference type="SAM" id="MobiDB-lite"/>
    </source>
</evidence>
<evidence type="ECO:0000313" key="2">
    <source>
        <dbReference type="EMBL" id="QCI11221.1"/>
    </source>
</evidence>
<reference evidence="3" key="1">
    <citation type="submission" date="2019-04" db="EMBL/GenBank/DDBJ databases">
        <title>Genome sequence of Pseudomonas putida 1290, an auxin catabolizing strain.</title>
        <authorList>
            <person name="Laird T.S."/>
            <person name="Leveau J.H.J."/>
        </authorList>
    </citation>
    <scope>NUCLEOTIDE SEQUENCE [LARGE SCALE GENOMIC DNA]</scope>
    <source>
        <strain evidence="3">1290</strain>
    </source>
</reference>
<accession>A0A4D6X9L5</accession>
<dbReference type="Proteomes" id="UP000298551">
    <property type="component" value="Chromosome"/>
</dbReference>
<feature type="region of interest" description="Disordered" evidence="1">
    <location>
        <begin position="1"/>
        <end position="64"/>
    </location>
</feature>
<protein>
    <submittedName>
        <fullName evidence="2">Uncharacterized protein</fullName>
    </submittedName>
</protein>
<sequence length="64" mass="6631">MCIGRAGLFAGKPAPTGASPGQPPVGAGLPAKRPAQTSTWHTLCFNPDTTKPIGQRRPTRAHTP</sequence>
<evidence type="ECO:0000313" key="3">
    <source>
        <dbReference type="Proteomes" id="UP000298551"/>
    </source>
</evidence>
<gene>
    <name evidence="2" type="ORF">E6B08_07270</name>
</gene>
<dbReference type="AlphaFoldDB" id="A0A4D6X9L5"/>
<dbReference type="OrthoDB" id="9795789at2"/>
<proteinExistence type="predicted"/>
<name>A0A4D6X9L5_PSEPU</name>